<reference evidence="4" key="1">
    <citation type="submission" date="2017-04" db="EMBL/GenBank/DDBJ databases">
        <title>Function of individual gut microbiota members based on whole genome sequencing of pure cultures obtained from chicken caecum.</title>
        <authorList>
            <person name="Medvecky M."/>
            <person name="Cejkova D."/>
            <person name="Polansky O."/>
            <person name="Karasova D."/>
            <person name="Kubasova T."/>
            <person name="Cizek A."/>
            <person name="Rychlik I."/>
        </authorList>
    </citation>
    <scope>NUCLEOTIDE SEQUENCE [LARGE SCALE GENOMIC DNA]</scope>
    <source>
        <strain evidence="4">An199</strain>
    </source>
</reference>
<evidence type="ECO:0000256" key="2">
    <source>
        <dbReference type="SAM" id="SignalP"/>
    </source>
</evidence>
<dbReference type="EMBL" id="NFJX01000001">
    <property type="protein sequence ID" value="OUP22809.1"/>
    <property type="molecule type" value="Genomic_DNA"/>
</dbReference>
<gene>
    <name evidence="3" type="ORF">B5F32_01040</name>
</gene>
<feature type="signal peptide" evidence="2">
    <location>
        <begin position="1"/>
        <end position="19"/>
    </location>
</feature>
<name>A0A1Y4IWD5_PARDI</name>
<accession>A0A1Y4IWD5</accession>
<dbReference type="RefSeq" id="WP_034531613.1">
    <property type="nucleotide sequence ID" value="NZ_NFJX01000001.1"/>
</dbReference>
<proteinExistence type="predicted"/>
<dbReference type="Gene3D" id="2.60.40.3690">
    <property type="match status" value="1"/>
</dbReference>
<dbReference type="Proteomes" id="UP000195950">
    <property type="component" value="Unassembled WGS sequence"/>
</dbReference>
<feature type="chain" id="PRO_5011007928" evidence="2">
    <location>
        <begin position="20"/>
        <end position="925"/>
    </location>
</feature>
<dbReference type="AlphaFoldDB" id="A0A1Y4IWD5"/>
<feature type="region of interest" description="Disordered" evidence="1">
    <location>
        <begin position="258"/>
        <end position="282"/>
    </location>
</feature>
<protein>
    <submittedName>
        <fullName evidence="3">DUF4906 domain-containing protein</fullName>
    </submittedName>
</protein>
<keyword evidence="2" id="KW-0732">Signal</keyword>
<organism evidence="3 4">
    <name type="scientific">Parabacteroides distasonis</name>
    <dbReference type="NCBI Taxonomy" id="823"/>
    <lineage>
        <taxon>Bacteria</taxon>
        <taxon>Pseudomonadati</taxon>
        <taxon>Bacteroidota</taxon>
        <taxon>Bacteroidia</taxon>
        <taxon>Bacteroidales</taxon>
        <taxon>Tannerellaceae</taxon>
        <taxon>Parabacteroides</taxon>
    </lineage>
</organism>
<evidence type="ECO:0000256" key="1">
    <source>
        <dbReference type="SAM" id="MobiDB-lite"/>
    </source>
</evidence>
<sequence length="925" mass="103693">MMKRYIMWLLGLLILSACTNDEYLTQRTEVEEGIPTVVKLSVAIPMSGKIETKAFSDSGVADLYVFSFKKDNDEFITAQKYTELSGSTISFSTLSGEQRIFAIGNVNYDMFPGLSERLESWLENNHPSKSDLTSLLAEVGGDKAVQFANTTSLVSGLWNNEDDTKDYCTVKVDGTLVEKGKIYLKRVAAKVTFKIEVADGREFKLKSYQVCEVPKKVNVWEGSTLGTIASYSTPELTISKDEGFFTFYMPENIANGKEGCNSADDREKLSKGSLRNSTPEERGFTYVDNPATYVLLKGSYYAKDTDGKETSAEVVYCVHLGLGAGSGANVDHKDFSTKRNMNYTYNIRIEGVESIKTEVTATDNNVWRQEGDVTVSGEGKSIRLDAHFEARKITFRKSDFNTSDLRVYVKDPLTNFQLTEFSQLKEESKNWVSFKSLKDVPADETFKYPGDGNENLLTTEKLLDALNKWIKGENSLLTSTSEESIEFVCFVNEYYYQTIEWPKFVNTLDREFFIMDKTQKQTSGGNSTLTSDASFVIKQRSIQTVYDLNKGTDYNAWGIETINETDLLNTGGNPSGSKNITYGRLNLPPKFNNNGWSEFLDYSMESNSNQMKDGYRNAYYACLQRNRDEDGDGTISNKEKKWYLASSGQYISLWLGRSSLPEESSLFNIGDWRAEGFAKNIPAKYHYIPSDKSGKDVFWAEEGITIGDDAKYGHTLGKLRNYRCVRDLNKNGEDNTNLENIGKEVPETLFNITSVIDGTSTSDGTLTVTFDYLNINSLKPAPSMGELDPHNERDNDINRVYKSFCIVRGDVSKNQTLSTWQGKTNIKNPCLKIMGESGWHMPNQAELSIIYLVGTDASAYGEYSKGKFSGLKGQTIFARTSYSGIAKGSGFGQHGYRLLENANISLVGKSDQNKGYIRCVKDNYK</sequence>
<dbReference type="PROSITE" id="PS51257">
    <property type="entry name" value="PROKAR_LIPOPROTEIN"/>
    <property type="match status" value="1"/>
</dbReference>
<evidence type="ECO:0000313" key="4">
    <source>
        <dbReference type="Proteomes" id="UP000195950"/>
    </source>
</evidence>
<evidence type="ECO:0000313" key="3">
    <source>
        <dbReference type="EMBL" id="OUP22809.1"/>
    </source>
</evidence>
<comment type="caution">
    <text evidence="3">The sequence shown here is derived from an EMBL/GenBank/DDBJ whole genome shotgun (WGS) entry which is preliminary data.</text>
</comment>